<keyword evidence="1" id="KW-1133">Transmembrane helix</keyword>
<comment type="caution">
    <text evidence="2">The sequence shown here is derived from an EMBL/GenBank/DDBJ whole genome shotgun (WGS) entry which is preliminary data.</text>
</comment>
<name>A0A327K6H5_9BRAD</name>
<feature type="non-terminal residue" evidence="2">
    <location>
        <position position="174"/>
    </location>
</feature>
<dbReference type="AlphaFoldDB" id="A0A327K6H5"/>
<dbReference type="Proteomes" id="UP000249130">
    <property type="component" value="Unassembled WGS sequence"/>
</dbReference>
<feature type="transmembrane region" description="Helical" evidence="1">
    <location>
        <begin position="66"/>
        <end position="94"/>
    </location>
</feature>
<organism evidence="2 3">
    <name type="scientific">Rhodoplanes roseus</name>
    <dbReference type="NCBI Taxonomy" id="29409"/>
    <lineage>
        <taxon>Bacteria</taxon>
        <taxon>Pseudomonadati</taxon>
        <taxon>Pseudomonadota</taxon>
        <taxon>Alphaproteobacteria</taxon>
        <taxon>Hyphomicrobiales</taxon>
        <taxon>Nitrobacteraceae</taxon>
        <taxon>Rhodoplanes</taxon>
    </lineage>
</organism>
<reference evidence="2 3" key="1">
    <citation type="submission" date="2017-07" db="EMBL/GenBank/DDBJ databases">
        <title>Draft Genome Sequences of Select Purple Nonsulfur Bacteria.</title>
        <authorList>
            <person name="Lasarre B."/>
            <person name="Mckinlay J.B."/>
        </authorList>
    </citation>
    <scope>NUCLEOTIDE SEQUENCE [LARGE SCALE GENOMIC DNA]</scope>
    <source>
        <strain evidence="2 3">DSM 5909</strain>
    </source>
</reference>
<keyword evidence="3" id="KW-1185">Reference proteome</keyword>
<evidence type="ECO:0000313" key="3">
    <source>
        <dbReference type="Proteomes" id="UP000249130"/>
    </source>
</evidence>
<sequence>PLATAPPGRAALGRAALRTAALGRRRTLAGALLRCAASSRPRAIRTGPLGALTLVARRRRVAAATLALLLALLAAVLAALGTFLPTIIGLVLVARRTAPVGIRTGALALVVPRIVAGVVPIASIRALAGIVAVPRTGALASVVAITRTGAFALRRGAVAPLARGRAALAVAGPG</sequence>
<proteinExistence type="predicted"/>
<evidence type="ECO:0000313" key="2">
    <source>
        <dbReference type="EMBL" id="RAI33987.1"/>
    </source>
</evidence>
<evidence type="ECO:0000256" key="1">
    <source>
        <dbReference type="SAM" id="Phobius"/>
    </source>
</evidence>
<protein>
    <submittedName>
        <fullName evidence="2">Uncharacterized protein</fullName>
    </submittedName>
</protein>
<accession>A0A327K6H5</accession>
<dbReference type="EMBL" id="NPEX01000656">
    <property type="protein sequence ID" value="RAI33987.1"/>
    <property type="molecule type" value="Genomic_DNA"/>
</dbReference>
<keyword evidence="1" id="KW-0472">Membrane</keyword>
<keyword evidence="1" id="KW-0812">Transmembrane</keyword>
<gene>
    <name evidence="2" type="ORF">CH341_31590</name>
</gene>
<feature type="non-terminal residue" evidence="2">
    <location>
        <position position="1"/>
    </location>
</feature>